<dbReference type="SUPFAM" id="SSF56349">
    <property type="entry name" value="DNA breaking-rejoining enzymes"/>
    <property type="match status" value="1"/>
</dbReference>
<dbReference type="GeneID" id="84232994"/>
<keyword evidence="1" id="KW-0229">DNA integration</keyword>
<gene>
    <name evidence="7" type="ORF">RE474_09715</name>
</gene>
<proteinExistence type="predicted"/>
<sequence>MAQIDLINEFVRDCELRGLELRTVQTYRGSVRRFLIRYPDPTVCTKHEILDYLGHLQTKDITVGTIKRDFAAISGLYDYLMFCEKVRVNPVDQVRKRYLNQPEMPESRQIPELQELRQLIRSIEPESILERTIVTFLAKTAGRKGEFLALKKDDIDLRKDMIYWPSKKKRKIRLGFIDPELHDLLEQYLIWREEQKPKSDYLWISTTGYRIHKDYVNAVIQHYAKPLGLHDHHGPLHTRLTSHCLRGFFTTQMQRAGMQEVYIKWLRGDSLKKKTWANNYLEFDPELVRKEYLSCVPELIRS</sequence>
<dbReference type="PROSITE" id="PS51900">
    <property type="entry name" value="CB"/>
    <property type="match status" value="1"/>
</dbReference>
<dbReference type="Pfam" id="PF00589">
    <property type="entry name" value="Phage_integrase"/>
    <property type="match status" value="1"/>
</dbReference>
<dbReference type="AlphaFoldDB" id="A0AA51UIW1"/>
<reference evidence="7 8" key="1">
    <citation type="submission" date="2023-08" db="EMBL/GenBank/DDBJ databases">
        <title>Methanolobus mangrovi sp. nov. and Methanolobus sediminis sp. nov, two novel methylotrophic methanogens isolated from mangrove sediments in China.</title>
        <authorList>
            <person name="Zhou J."/>
        </authorList>
    </citation>
    <scope>NUCLEOTIDE SEQUENCE [LARGE SCALE GENOMIC DNA]</scope>
    <source>
        <strain evidence="7 8">FTZ6</strain>
    </source>
</reference>
<organism evidence="7 8">
    <name type="scientific">Methanolobus sediminis</name>
    <dbReference type="NCBI Taxonomy" id="3072978"/>
    <lineage>
        <taxon>Archaea</taxon>
        <taxon>Methanobacteriati</taxon>
        <taxon>Methanobacteriota</taxon>
        <taxon>Stenosarchaea group</taxon>
        <taxon>Methanomicrobia</taxon>
        <taxon>Methanosarcinales</taxon>
        <taxon>Methanosarcinaceae</taxon>
        <taxon>Methanolobus</taxon>
    </lineage>
</organism>
<dbReference type="Pfam" id="PF13495">
    <property type="entry name" value="Phage_int_SAM_4"/>
    <property type="match status" value="1"/>
</dbReference>
<dbReference type="InterPro" id="IPR002104">
    <property type="entry name" value="Integrase_catalytic"/>
</dbReference>
<accession>A0AA51UIW1</accession>
<dbReference type="GO" id="GO:0003677">
    <property type="term" value="F:DNA binding"/>
    <property type="evidence" value="ECO:0007669"/>
    <property type="project" value="UniProtKB-UniRule"/>
</dbReference>
<dbReference type="InterPro" id="IPR050090">
    <property type="entry name" value="Tyrosine_recombinase_XerCD"/>
</dbReference>
<keyword evidence="8" id="KW-1185">Reference proteome</keyword>
<dbReference type="Gene3D" id="1.10.443.10">
    <property type="entry name" value="Intergrase catalytic core"/>
    <property type="match status" value="1"/>
</dbReference>
<protein>
    <submittedName>
        <fullName evidence="7">Site-specific integrase</fullName>
    </submittedName>
</protein>
<dbReference type="InterPro" id="IPR010998">
    <property type="entry name" value="Integrase_recombinase_N"/>
</dbReference>
<dbReference type="PROSITE" id="PS51898">
    <property type="entry name" value="TYR_RECOMBINASE"/>
    <property type="match status" value="1"/>
</dbReference>
<evidence type="ECO:0000256" key="2">
    <source>
        <dbReference type="ARBA" id="ARBA00023125"/>
    </source>
</evidence>
<name>A0AA51UIW1_9EURY</name>
<keyword evidence="2 4" id="KW-0238">DNA-binding</keyword>
<keyword evidence="3" id="KW-0233">DNA recombination</keyword>
<evidence type="ECO:0000313" key="8">
    <source>
        <dbReference type="Proteomes" id="UP001182908"/>
    </source>
</evidence>
<evidence type="ECO:0000256" key="3">
    <source>
        <dbReference type="ARBA" id="ARBA00023172"/>
    </source>
</evidence>
<dbReference type="Proteomes" id="UP001182908">
    <property type="component" value="Chromosome"/>
</dbReference>
<dbReference type="InterPro" id="IPR004107">
    <property type="entry name" value="Integrase_SAM-like_N"/>
</dbReference>
<dbReference type="PANTHER" id="PTHR30349">
    <property type="entry name" value="PHAGE INTEGRASE-RELATED"/>
    <property type="match status" value="1"/>
</dbReference>
<dbReference type="GO" id="GO:0015074">
    <property type="term" value="P:DNA integration"/>
    <property type="evidence" value="ECO:0007669"/>
    <property type="project" value="UniProtKB-KW"/>
</dbReference>
<feature type="domain" description="Core-binding (CB)" evidence="6">
    <location>
        <begin position="1"/>
        <end position="81"/>
    </location>
</feature>
<dbReference type="InterPro" id="IPR044068">
    <property type="entry name" value="CB"/>
</dbReference>
<evidence type="ECO:0000256" key="4">
    <source>
        <dbReference type="PROSITE-ProRule" id="PRU01248"/>
    </source>
</evidence>
<dbReference type="KEGG" id="mseb:RE474_09715"/>
<dbReference type="CDD" id="cd00397">
    <property type="entry name" value="DNA_BRE_C"/>
    <property type="match status" value="1"/>
</dbReference>
<dbReference type="PANTHER" id="PTHR30349:SF92">
    <property type="entry name" value="SITE-SPECIFIC RECOMBINASE"/>
    <property type="match status" value="1"/>
</dbReference>
<dbReference type="InterPro" id="IPR013762">
    <property type="entry name" value="Integrase-like_cat_sf"/>
</dbReference>
<evidence type="ECO:0000256" key="1">
    <source>
        <dbReference type="ARBA" id="ARBA00022908"/>
    </source>
</evidence>
<dbReference type="Gene3D" id="1.10.150.130">
    <property type="match status" value="1"/>
</dbReference>
<evidence type="ECO:0000259" key="5">
    <source>
        <dbReference type="PROSITE" id="PS51898"/>
    </source>
</evidence>
<dbReference type="EMBL" id="CP133592">
    <property type="protein sequence ID" value="WMW24366.1"/>
    <property type="molecule type" value="Genomic_DNA"/>
</dbReference>
<evidence type="ECO:0000259" key="6">
    <source>
        <dbReference type="PROSITE" id="PS51900"/>
    </source>
</evidence>
<dbReference type="InterPro" id="IPR011010">
    <property type="entry name" value="DNA_brk_join_enz"/>
</dbReference>
<dbReference type="GO" id="GO:0006310">
    <property type="term" value="P:DNA recombination"/>
    <property type="evidence" value="ECO:0007669"/>
    <property type="project" value="UniProtKB-KW"/>
</dbReference>
<evidence type="ECO:0000313" key="7">
    <source>
        <dbReference type="EMBL" id="WMW24366.1"/>
    </source>
</evidence>
<feature type="domain" description="Tyr recombinase" evidence="5">
    <location>
        <begin position="103"/>
        <end position="293"/>
    </location>
</feature>
<dbReference type="RefSeq" id="WP_309310179.1">
    <property type="nucleotide sequence ID" value="NZ_CP133592.1"/>
</dbReference>